<dbReference type="EMBL" id="JACGWN010000005">
    <property type="protein sequence ID" value="KAL0448936.1"/>
    <property type="molecule type" value="Genomic_DNA"/>
</dbReference>
<name>A0AAW2X7N0_9LAMI</name>
<proteinExistence type="predicted"/>
<gene>
    <name evidence="1" type="ORF">Slati_1450000</name>
</gene>
<accession>A0AAW2X7N0</accession>
<protein>
    <recommendedName>
        <fullName evidence="2">Reverse transcriptase domain-containing protein</fullName>
    </recommendedName>
</protein>
<reference evidence="1" key="2">
    <citation type="journal article" date="2024" name="Plant">
        <title>Genomic evolution and insights into agronomic trait innovations of Sesamum species.</title>
        <authorList>
            <person name="Miao H."/>
            <person name="Wang L."/>
            <person name="Qu L."/>
            <person name="Liu H."/>
            <person name="Sun Y."/>
            <person name="Le M."/>
            <person name="Wang Q."/>
            <person name="Wei S."/>
            <person name="Zheng Y."/>
            <person name="Lin W."/>
            <person name="Duan Y."/>
            <person name="Cao H."/>
            <person name="Xiong S."/>
            <person name="Wang X."/>
            <person name="Wei L."/>
            <person name="Li C."/>
            <person name="Ma Q."/>
            <person name="Ju M."/>
            <person name="Zhao R."/>
            <person name="Li G."/>
            <person name="Mu C."/>
            <person name="Tian Q."/>
            <person name="Mei H."/>
            <person name="Zhang T."/>
            <person name="Gao T."/>
            <person name="Zhang H."/>
        </authorList>
    </citation>
    <scope>NUCLEOTIDE SEQUENCE</scope>
    <source>
        <strain evidence="1">KEN1</strain>
    </source>
</reference>
<comment type="caution">
    <text evidence="1">The sequence shown here is derived from an EMBL/GenBank/DDBJ whole genome shotgun (WGS) entry which is preliminary data.</text>
</comment>
<organism evidence="1">
    <name type="scientific">Sesamum latifolium</name>
    <dbReference type="NCBI Taxonomy" id="2727402"/>
    <lineage>
        <taxon>Eukaryota</taxon>
        <taxon>Viridiplantae</taxon>
        <taxon>Streptophyta</taxon>
        <taxon>Embryophyta</taxon>
        <taxon>Tracheophyta</taxon>
        <taxon>Spermatophyta</taxon>
        <taxon>Magnoliopsida</taxon>
        <taxon>eudicotyledons</taxon>
        <taxon>Gunneridae</taxon>
        <taxon>Pentapetalae</taxon>
        <taxon>asterids</taxon>
        <taxon>lamiids</taxon>
        <taxon>Lamiales</taxon>
        <taxon>Pedaliaceae</taxon>
        <taxon>Sesamum</taxon>
    </lineage>
</organism>
<evidence type="ECO:0000313" key="1">
    <source>
        <dbReference type="EMBL" id="KAL0448936.1"/>
    </source>
</evidence>
<dbReference type="AlphaFoldDB" id="A0AAW2X7N0"/>
<evidence type="ECO:0008006" key="2">
    <source>
        <dbReference type="Google" id="ProtNLM"/>
    </source>
</evidence>
<sequence length="442" mass="49286">MRWPSAAQIALALMETDLVNMPLTFAAQGSRRRGSSRRGWRMVNQAKSTTRKMEHGLSIIEPGPIAGHISKKIVHLIDEDLDALSAETAKSLTGTVRGSNPLGHGKSGGLLLLWRKDIDVWIQSYSSNHIDALVKGETDADRWRYTRVNGHLEVMSSLGAMGEKRLTRFVQDLTAPATVRGGRISSRRRREVLGNVSQQCKKLDEQICGLKKGEITETSSRQLAKLQSDLDALSTKEEILWKQRAKALWLDKGDQYTAFFHAKANERRVKKEIKTLRDASESGFYGYSVTKAMNEALIQPYVVEQINLALKQIHPLKSSGPDVPLSYLVRQADSIGVIQGVPVPRYAPQVSHVHFADDTLLLYQAMQEAMRHIRQILGTFEEASGLKINLDKSALVFSRNIPAATKEELACILGVEAKDEHGKYLRLHTIVGHSKHEVFKGL</sequence>
<reference evidence="1" key="1">
    <citation type="submission" date="2020-06" db="EMBL/GenBank/DDBJ databases">
        <authorList>
            <person name="Li T."/>
            <person name="Hu X."/>
            <person name="Zhang T."/>
            <person name="Song X."/>
            <person name="Zhang H."/>
            <person name="Dai N."/>
            <person name="Sheng W."/>
            <person name="Hou X."/>
            <person name="Wei L."/>
        </authorList>
    </citation>
    <scope>NUCLEOTIDE SEQUENCE</scope>
    <source>
        <strain evidence="1">KEN1</strain>
        <tissue evidence="1">Leaf</tissue>
    </source>
</reference>